<dbReference type="PANTHER" id="PTHR11142:SF5">
    <property type="entry name" value="TRNA PSEUDOURIDINE(38_39) SYNTHASE"/>
    <property type="match status" value="1"/>
</dbReference>
<comment type="similarity">
    <text evidence="1">Belongs to the tRNA pseudouridine synthase TruA family.</text>
</comment>
<dbReference type="EMBL" id="CAJHUC010000834">
    <property type="protein sequence ID" value="CAD7698463.1"/>
    <property type="molecule type" value="Genomic_DNA"/>
</dbReference>
<dbReference type="InterPro" id="IPR020103">
    <property type="entry name" value="PsdUridine_synth_cat_dom_sf"/>
</dbReference>
<evidence type="ECO:0000256" key="2">
    <source>
        <dbReference type="ARBA" id="ARBA00022694"/>
    </source>
</evidence>
<dbReference type="Gene3D" id="3.30.70.580">
    <property type="entry name" value="Pseudouridine synthase I, catalytic domain, N-terminal subdomain"/>
    <property type="match status" value="1"/>
</dbReference>
<dbReference type="InterPro" id="IPR020094">
    <property type="entry name" value="TruA/RsuA/RluB/E/F_N"/>
</dbReference>
<evidence type="ECO:0000256" key="1">
    <source>
        <dbReference type="ARBA" id="ARBA00009375"/>
    </source>
</evidence>
<keyword evidence="2" id="KW-0819">tRNA processing</keyword>
<dbReference type="GO" id="GO:0005634">
    <property type="term" value="C:nucleus"/>
    <property type="evidence" value="ECO:0007669"/>
    <property type="project" value="TreeGrafter"/>
</dbReference>
<keyword evidence="3" id="KW-0413">Isomerase</keyword>
<dbReference type="Gene3D" id="3.30.70.660">
    <property type="entry name" value="Pseudouridine synthase I, catalytic domain, C-terminal subdomain"/>
    <property type="match status" value="1"/>
</dbReference>
<dbReference type="NCBIfam" id="TIGR00071">
    <property type="entry name" value="hisT_truA"/>
    <property type="match status" value="1"/>
</dbReference>
<accession>A0A8S1IU59</accession>
<feature type="compositionally biased region" description="Gly residues" evidence="4">
    <location>
        <begin position="487"/>
        <end position="499"/>
    </location>
</feature>
<dbReference type="GO" id="GO:1990481">
    <property type="term" value="P:mRNA pseudouridine synthesis"/>
    <property type="evidence" value="ECO:0007669"/>
    <property type="project" value="TreeGrafter"/>
</dbReference>
<organism evidence="6 7">
    <name type="scientific">Ostreobium quekettii</name>
    <dbReference type="NCBI Taxonomy" id="121088"/>
    <lineage>
        <taxon>Eukaryota</taxon>
        <taxon>Viridiplantae</taxon>
        <taxon>Chlorophyta</taxon>
        <taxon>core chlorophytes</taxon>
        <taxon>Ulvophyceae</taxon>
        <taxon>TCBD clade</taxon>
        <taxon>Bryopsidales</taxon>
        <taxon>Ostreobineae</taxon>
        <taxon>Ostreobiaceae</taxon>
        <taxon>Ostreobium</taxon>
    </lineage>
</organism>
<dbReference type="GO" id="GO:0003723">
    <property type="term" value="F:RNA binding"/>
    <property type="evidence" value="ECO:0007669"/>
    <property type="project" value="InterPro"/>
</dbReference>
<reference evidence="6" key="1">
    <citation type="submission" date="2020-12" db="EMBL/GenBank/DDBJ databases">
        <authorList>
            <person name="Iha C."/>
        </authorList>
    </citation>
    <scope>NUCLEOTIDE SEQUENCE</scope>
</reference>
<name>A0A8S1IU59_9CHLO</name>
<dbReference type="SUPFAM" id="SSF55120">
    <property type="entry name" value="Pseudouridine synthase"/>
    <property type="match status" value="1"/>
</dbReference>
<dbReference type="InterPro" id="IPR020097">
    <property type="entry name" value="PsdUridine_synth_TruA_a/b_dom"/>
</dbReference>
<dbReference type="GO" id="GO:0031119">
    <property type="term" value="P:tRNA pseudouridine synthesis"/>
    <property type="evidence" value="ECO:0007669"/>
    <property type="project" value="TreeGrafter"/>
</dbReference>
<evidence type="ECO:0000313" key="6">
    <source>
        <dbReference type="EMBL" id="CAD7698463.1"/>
    </source>
</evidence>
<feature type="region of interest" description="Disordered" evidence="4">
    <location>
        <begin position="111"/>
        <end position="130"/>
    </location>
</feature>
<dbReference type="Proteomes" id="UP000708148">
    <property type="component" value="Unassembled WGS sequence"/>
</dbReference>
<keyword evidence="7" id="KW-1185">Reference proteome</keyword>
<dbReference type="AlphaFoldDB" id="A0A8S1IU59"/>
<feature type="compositionally biased region" description="Basic and acidic residues" evidence="4">
    <location>
        <begin position="463"/>
        <end position="485"/>
    </location>
</feature>
<evidence type="ECO:0000256" key="3">
    <source>
        <dbReference type="ARBA" id="ARBA00023235"/>
    </source>
</evidence>
<feature type="region of interest" description="Disordered" evidence="4">
    <location>
        <begin position="463"/>
        <end position="512"/>
    </location>
</feature>
<dbReference type="HAMAP" id="MF_00171">
    <property type="entry name" value="TruA"/>
    <property type="match status" value="1"/>
</dbReference>
<gene>
    <name evidence="6" type="ORF">OSTQU699_LOCUS3824</name>
</gene>
<evidence type="ECO:0000256" key="4">
    <source>
        <dbReference type="SAM" id="MobiDB-lite"/>
    </source>
</evidence>
<proteinExistence type="inferred from homology"/>
<feature type="compositionally biased region" description="Acidic residues" evidence="4">
    <location>
        <begin position="502"/>
        <end position="512"/>
    </location>
</feature>
<evidence type="ECO:0000259" key="5">
    <source>
        <dbReference type="Pfam" id="PF01416"/>
    </source>
</evidence>
<dbReference type="InterPro" id="IPR020095">
    <property type="entry name" value="PsdUridine_synth_TruA_C"/>
</dbReference>
<dbReference type="Pfam" id="PF01416">
    <property type="entry name" value="PseudoU_synth_1"/>
    <property type="match status" value="1"/>
</dbReference>
<dbReference type="InterPro" id="IPR001406">
    <property type="entry name" value="PsdUridine_synth_TruA"/>
</dbReference>
<dbReference type="GO" id="GO:0009982">
    <property type="term" value="F:pseudouridine synthase activity"/>
    <property type="evidence" value="ECO:0007669"/>
    <property type="project" value="InterPro"/>
</dbReference>
<feature type="domain" description="Pseudouridine synthase I TruA alpha/beta" evidence="5">
    <location>
        <begin position="286"/>
        <end position="398"/>
    </location>
</feature>
<dbReference type="GO" id="GO:0005737">
    <property type="term" value="C:cytoplasm"/>
    <property type="evidence" value="ECO:0007669"/>
    <property type="project" value="TreeGrafter"/>
</dbReference>
<protein>
    <recommendedName>
        <fullName evidence="5">Pseudouridine synthase I TruA alpha/beta domain-containing protein</fullName>
    </recommendedName>
</protein>
<dbReference type="OrthoDB" id="25767at2759"/>
<feature type="compositionally biased region" description="Basic residues" evidence="4">
    <location>
        <begin position="120"/>
        <end position="129"/>
    </location>
</feature>
<evidence type="ECO:0000313" key="7">
    <source>
        <dbReference type="Proteomes" id="UP000708148"/>
    </source>
</evidence>
<sequence>MTRASRLLRAAVTAAWRLPTFAPNPPCPRGIPSPARHPRRRLVAPCIGRPAGIAGGMADDRGLLDELEEMLAPEGGEGWAGRASLAAELRRLAEACDAAEDGGEAASHLLVGMEDEANRPSKRQRRQRGRPFSMSKYRTRFIALKIIYLGWRYHGLAAQAHMNQTVEAELFYALRRTRLIAEDADSKSVFYSRSGRTDKGVSALCQVVSLCVRSKGDAEGPEVDVTDELDYPAVLNSCLPPDIRVVGWTPVDKDFNARFDAKYREYKYFIVSQRHSPLDVAAMQQAAGLFCGTHDFRNFCKVNIEAMKNHVREVMECRVEPLALPEWGDRDFHVLTVRGTGFLWHQVRCMAAVLLMVGQGLEGPETVQRMLDVRDVAGKPSYAMASEIPLVLTNVGYEPNLQFIQSRLADSRVYTSMQDILDRSLIGAVLVQHTLSSLANFGPGAKDAPSRFLGAHAPLLDRQREASVEEKLRQEEAKRDAREGEVGGEGADGTAGEGSGCTEEEQDNVATA</sequence>
<dbReference type="PANTHER" id="PTHR11142">
    <property type="entry name" value="PSEUDOURIDYLATE SYNTHASE"/>
    <property type="match status" value="1"/>
</dbReference>
<comment type="caution">
    <text evidence="6">The sequence shown here is derived from an EMBL/GenBank/DDBJ whole genome shotgun (WGS) entry which is preliminary data.</text>
</comment>